<accession>A0A6A7AIP7</accession>
<name>A0A6A7AIP7_9PLEO</name>
<dbReference type="CDD" id="cd09917">
    <property type="entry name" value="F-box_SF"/>
    <property type="match status" value="1"/>
</dbReference>
<feature type="domain" description="F-box" evidence="2">
    <location>
        <begin position="18"/>
        <end position="64"/>
    </location>
</feature>
<dbReference type="Proteomes" id="UP000799424">
    <property type="component" value="Unassembled WGS sequence"/>
</dbReference>
<protein>
    <recommendedName>
        <fullName evidence="2">F-box domain-containing protein</fullName>
    </recommendedName>
</protein>
<organism evidence="3 4">
    <name type="scientific">Ophiobolus disseminans</name>
    <dbReference type="NCBI Taxonomy" id="1469910"/>
    <lineage>
        <taxon>Eukaryota</taxon>
        <taxon>Fungi</taxon>
        <taxon>Dikarya</taxon>
        <taxon>Ascomycota</taxon>
        <taxon>Pezizomycotina</taxon>
        <taxon>Dothideomycetes</taxon>
        <taxon>Pleosporomycetidae</taxon>
        <taxon>Pleosporales</taxon>
        <taxon>Pleosporineae</taxon>
        <taxon>Phaeosphaeriaceae</taxon>
        <taxon>Ophiobolus</taxon>
    </lineage>
</organism>
<dbReference type="Gene3D" id="1.20.1280.50">
    <property type="match status" value="1"/>
</dbReference>
<dbReference type="OrthoDB" id="722566at2759"/>
<dbReference type="InterPro" id="IPR001810">
    <property type="entry name" value="F-box_dom"/>
</dbReference>
<dbReference type="Pfam" id="PF12937">
    <property type="entry name" value="F-box-like"/>
    <property type="match status" value="1"/>
</dbReference>
<feature type="region of interest" description="Disordered" evidence="1">
    <location>
        <begin position="1"/>
        <end position="20"/>
    </location>
</feature>
<dbReference type="AlphaFoldDB" id="A0A6A7AIP7"/>
<sequence length="249" mass="27980">MPSLRSLFSPTTKSPHSTHNTPLLPTELLAEIFSYLTFLDLVSCRLVCRLWTHTIPLSTPFRNARATLPRPYTITQAKEPPVLSLRVAHTKLPTPPDRNFAYECRVLDLGVVQLMNWCEARLNPVFLTLQNDLKRLAIYKSPNTKSKSNLSLSKSLHALRNKPTPAWHAMYMCIPPVQSVHIGLAFDAGPALTARHAVNTEQAWGWSFGERYLVRKGGVLVGDVAGAVESMMEGAGARVWMWEMYERGR</sequence>
<dbReference type="SMART" id="SM00256">
    <property type="entry name" value="FBOX"/>
    <property type="match status" value="1"/>
</dbReference>
<evidence type="ECO:0000256" key="1">
    <source>
        <dbReference type="SAM" id="MobiDB-lite"/>
    </source>
</evidence>
<keyword evidence="4" id="KW-1185">Reference proteome</keyword>
<dbReference type="InterPro" id="IPR036047">
    <property type="entry name" value="F-box-like_dom_sf"/>
</dbReference>
<dbReference type="SUPFAM" id="SSF81383">
    <property type="entry name" value="F-box domain"/>
    <property type="match status" value="1"/>
</dbReference>
<evidence type="ECO:0000313" key="3">
    <source>
        <dbReference type="EMBL" id="KAF2833150.1"/>
    </source>
</evidence>
<dbReference type="PROSITE" id="PS50181">
    <property type="entry name" value="FBOX"/>
    <property type="match status" value="1"/>
</dbReference>
<evidence type="ECO:0000259" key="2">
    <source>
        <dbReference type="PROSITE" id="PS50181"/>
    </source>
</evidence>
<evidence type="ECO:0000313" key="4">
    <source>
        <dbReference type="Proteomes" id="UP000799424"/>
    </source>
</evidence>
<proteinExistence type="predicted"/>
<reference evidence="3" key="1">
    <citation type="journal article" date="2020" name="Stud. Mycol.">
        <title>101 Dothideomycetes genomes: a test case for predicting lifestyles and emergence of pathogens.</title>
        <authorList>
            <person name="Haridas S."/>
            <person name="Albert R."/>
            <person name="Binder M."/>
            <person name="Bloem J."/>
            <person name="Labutti K."/>
            <person name="Salamov A."/>
            <person name="Andreopoulos B."/>
            <person name="Baker S."/>
            <person name="Barry K."/>
            <person name="Bills G."/>
            <person name="Bluhm B."/>
            <person name="Cannon C."/>
            <person name="Castanera R."/>
            <person name="Culley D."/>
            <person name="Daum C."/>
            <person name="Ezra D."/>
            <person name="Gonzalez J."/>
            <person name="Henrissat B."/>
            <person name="Kuo A."/>
            <person name="Liang C."/>
            <person name="Lipzen A."/>
            <person name="Lutzoni F."/>
            <person name="Magnuson J."/>
            <person name="Mondo S."/>
            <person name="Nolan M."/>
            <person name="Ohm R."/>
            <person name="Pangilinan J."/>
            <person name="Park H.-J."/>
            <person name="Ramirez L."/>
            <person name="Alfaro M."/>
            <person name="Sun H."/>
            <person name="Tritt A."/>
            <person name="Yoshinaga Y."/>
            <person name="Zwiers L.-H."/>
            <person name="Turgeon B."/>
            <person name="Goodwin S."/>
            <person name="Spatafora J."/>
            <person name="Crous P."/>
            <person name="Grigoriev I."/>
        </authorList>
    </citation>
    <scope>NUCLEOTIDE SEQUENCE</scope>
    <source>
        <strain evidence="3">CBS 113818</strain>
    </source>
</reference>
<dbReference type="EMBL" id="MU006216">
    <property type="protein sequence ID" value="KAF2833150.1"/>
    <property type="molecule type" value="Genomic_DNA"/>
</dbReference>
<gene>
    <name evidence="3" type="ORF">CC86DRAFT_414905</name>
</gene>